<dbReference type="PANTHER" id="PTHR38471">
    <property type="entry name" value="FOUR HELIX BUNDLE PROTEIN"/>
    <property type="match status" value="1"/>
</dbReference>
<dbReference type="GeneID" id="61275784"/>
<dbReference type="Proteomes" id="UP001199750">
    <property type="component" value="Unassembled WGS sequence"/>
</dbReference>
<dbReference type="EMBL" id="JAKNDN010000027">
    <property type="protein sequence ID" value="MCG4960924.1"/>
    <property type="molecule type" value="Genomic_DNA"/>
</dbReference>
<dbReference type="NCBIfam" id="TIGR02436">
    <property type="entry name" value="four helix bundle protein"/>
    <property type="match status" value="1"/>
</dbReference>
<comment type="caution">
    <text evidence="4">The sequence shown here is derived from an EMBL/GenBank/DDBJ whole genome shotgun (WGS) entry which is preliminary data.</text>
</comment>
<reference evidence="6 7" key="1">
    <citation type="submission" date="2018-08" db="EMBL/GenBank/DDBJ databases">
        <title>A genome reference for cultivated species of the human gut microbiota.</title>
        <authorList>
            <person name="Zou Y."/>
            <person name="Xue W."/>
            <person name="Luo G."/>
        </authorList>
    </citation>
    <scope>NUCLEOTIDE SEQUENCE [LARGE SCALE GENOMIC DNA]</scope>
    <source>
        <strain evidence="4 6">AF14-6AC</strain>
        <strain evidence="3 7">AF16-14</strain>
        <strain evidence="5 8">OF03-11</strain>
    </source>
</reference>
<evidence type="ECO:0000313" key="2">
    <source>
        <dbReference type="EMBL" id="MDB9224510.1"/>
    </source>
</evidence>
<dbReference type="Pfam" id="PF05635">
    <property type="entry name" value="23S_rRNA_IVP"/>
    <property type="match status" value="1"/>
</dbReference>
<reference evidence="1" key="2">
    <citation type="submission" date="2022-01" db="EMBL/GenBank/DDBJ databases">
        <title>Collection of gut derived symbiotic bacterial strains cultured from healthy donors.</title>
        <authorList>
            <person name="Lin H."/>
            <person name="Kohout C."/>
            <person name="Waligurski E."/>
            <person name="Pamer E.G."/>
        </authorList>
    </citation>
    <scope>NUCLEOTIDE SEQUENCE</scope>
    <source>
        <strain evidence="1">DFI.1.149</strain>
    </source>
</reference>
<organism evidence="4 6">
    <name type="scientific">Odoribacter splanchnicus</name>
    <dbReference type="NCBI Taxonomy" id="28118"/>
    <lineage>
        <taxon>Bacteria</taxon>
        <taxon>Pseudomonadati</taxon>
        <taxon>Bacteroidota</taxon>
        <taxon>Bacteroidia</taxon>
        <taxon>Bacteroidales</taxon>
        <taxon>Odoribacteraceae</taxon>
        <taxon>Odoribacter</taxon>
    </lineage>
</organism>
<evidence type="ECO:0000313" key="7">
    <source>
        <dbReference type="Proteomes" id="UP000284243"/>
    </source>
</evidence>
<dbReference type="PANTHER" id="PTHR38471:SF2">
    <property type="entry name" value="FOUR HELIX BUNDLE PROTEIN"/>
    <property type="match status" value="1"/>
</dbReference>
<dbReference type="AlphaFoldDB" id="A0A1Y3ZPQ2"/>
<protein>
    <submittedName>
        <fullName evidence="4">Four helix bundle protein</fullName>
    </submittedName>
</protein>
<evidence type="ECO:0000313" key="5">
    <source>
        <dbReference type="EMBL" id="RGY09252.1"/>
    </source>
</evidence>
<evidence type="ECO:0000313" key="3">
    <source>
        <dbReference type="EMBL" id="RGU54679.1"/>
    </source>
</evidence>
<dbReference type="InterPro" id="IPR012657">
    <property type="entry name" value="23S_rRNA-intervening_sequence"/>
</dbReference>
<evidence type="ECO:0000313" key="6">
    <source>
        <dbReference type="Proteomes" id="UP000283426"/>
    </source>
</evidence>
<dbReference type="Proteomes" id="UP000283426">
    <property type="component" value="Unassembled WGS sequence"/>
</dbReference>
<dbReference type="EMBL" id="JAQMRD010000026">
    <property type="protein sequence ID" value="MDB9224510.1"/>
    <property type="molecule type" value="Genomic_DNA"/>
</dbReference>
<dbReference type="EMBL" id="QRYC01000027">
    <property type="protein sequence ID" value="RGU54679.1"/>
    <property type="molecule type" value="Genomic_DNA"/>
</dbReference>
<evidence type="ECO:0000313" key="8">
    <source>
        <dbReference type="Proteomes" id="UP000284434"/>
    </source>
</evidence>
<sequence>MKIERFEDSLAWQKAKELCIEIYLLFDKSHDFGFKDQIERATALIMNNITEGYERKSNVELRYRNNT</sequence>
<dbReference type="RefSeq" id="WP_013612731.1">
    <property type="nucleotide sequence ID" value="NZ_BAABYK010000001.1"/>
</dbReference>
<reference evidence="2" key="3">
    <citation type="submission" date="2023-01" db="EMBL/GenBank/DDBJ databases">
        <title>Human gut microbiome strain richness.</title>
        <authorList>
            <person name="Chen-Liaw A."/>
        </authorList>
    </citation>
    <scope>NUCLEOTIDE SEQUENCE</scope>
    <source>
        <strain evidence="2">RTP21484st1_B7_RTP21484_190118</strain>
    </source>
</reference>
<dbReference type="EMBL" id="QRYW01000018">
    <property type="protein sequence ID" value="RGV26382.1"/>
    <property type="molecule type" value="Genomic_DNA"/>
</dbReference>
<dbReference type="Proteomes" id="UP000284434">
    <property type="component" value="Unassembled WGS sequence"/>
</dbReference>
<dbReference type="SUPFAM" id="SSF158446">
    <property type="entry name" value="IVS-encoded protein-like"/>
    <property type="match status" value="1"/>
</dbReference>
<proteinExistence type="predicted"/>
<evidence type="ECO:0000313" key="1">
    <source>
        <dbReference type="EMBL" id="MCG4960924.1"/>
    </source>
</evidence>
<gene>
    <name evidence="4" type="ORF">DWW24_09530</name>
    <name evidence="3" type="ORF">DWW57_15355</name>
    <name evidence="5" type="ORF">DXA53_02925</name>
    <name evidence="1" type="ORF">L0P03_13870</name>
    <name evidence="2" type="ORF">PN645_16115</name>
</gene>
<dbReference type="Proteomes" id="UP001212263">
    <property type="component" value="Unassembled WGS sequence"/>
</dbReference>
<dbReference type="InterPro" id="IPR036583">
    <property type="entry name" value="23S_rRNA_IVS_sf"/>
</dbReference>
<dbReference type="Proteomes" id="UP000284243">
    <property type="component" value="Unassembled WGS sequence"/>
</dbReference>
<accession>A0A1Y3ZPQ2</accession>
<dbReference type="Gene3D" id="1.20.1440.60">
    <property type="entry name" value="23S rRNA-intervening sequence"/>
    <property type="match status" value="1"/>
</dbReference>
<evidence type="ECO:0000313" key="4">
    <source>
        <dbReference type="EMBL" id="RGV26382.1"/>
    </source>
</evidence>
<dbReference type="EMBL" id="QSCO01000003">
    <property type="protein sequence ID" value="RGY09252.1"/>
    <property type="molecule type" value="Genomic_DNA"/>
</dbReference>
<name>A0A1Y3ZPQ2_9BACT</name>